<comment type="function">
    <text evidence="9">Part of the Sec protein translocase complex. Interacts with the SecYEG preprotein conducting channel. SecDF uses the proton motive force (PMF) to complete protein translocation after the ATP-dependent function of SecA.</text>
</comment>
<dbReference type="SUPFAM" id="SSF82866">
    <property type="entry name" value="Multidrug efflux transporter AcrB transmembrane domain"/>
    <property type="match status" value="1"/>
</dbReference>
<dbReference type="InterPro" id="IPR055344">
    <property type="entry name" value="SecD_SecF_C_bact"/>
</dbReference>
<dbReference type="InterPro" id="IPR048634">
    <property type="entry name" value="SecD_SecF_C"/>
</dbReference>
<protein>
    <recommendedName>
        <fullName evidence="9">Protein translocase subunit SecD</fullName>
    </recommendedName>
</protein>
<evidence type="ECO:0000256" key="7">
    <source>
        <dbReference type="ARBA" id="ARBA00023010"/>
    </source>
</evidence>
<feature type="transmembrane region" description="Helical" evidence="9">
    <location>
        <begin position="338"/>
        <end position="359"/>
    </location>
</feature>
<dbReference type="AlphaFoldDB" id="A0A7C4KJH1"/>
<comment type="subcellular location">
    <subcellularLocation>
        <location evidence="1 9">Cell membrane</location>
        <topology evidence="1 9">Multi-pass membrane protein</topology>
    </subcellularLocation>
</comment>
<dbReference type="GO" id="GO:0006605">
    <property type="term" value="P:protein targeting"/>
    <property type="evidence" value="ECO:0007669"/>
    <property type="project" value="UniProtKB-UniRule"/>
</dbReference>
<dbReference type="EMBL" id="DSYK01000390">
    <property type="protein sequence ID" value="HGS21759.1"/>
    <property type="molecule type" value="Genomic_DNA"/>
</dbReference>
<evidence type="ECO:0000259" key="13">
    <source>
        <dbReference type="Pfam" id="PF22599"/>
    </source>
</evidence>
<dbReference type="InterPro" id="IPR048631">
    <property type="entry name" value="SecD_1st"/>
</dbReference>
<feature type="transmembrane region" description="Helical" evidence="9">
    <location>
        <begin position="391"/>
        <end position="410"/>
    </location>
</feature>
<feature type="region of interest" description="Disordered" evidence="10">
    <location>
        <begin position="141"/>
        <end position="167"/>
    </location>
</feature>
<keyword evidence="8 9" id="KW-0472">Membrane</keyword>
<feature type="domain" description="Protein translocase subunit SecDF P1" evidence="12">
    <location>
        <begin position="68"/>
        <end position="125"/>
    </location>
</feature>
<evidence type="ECO:0000256" key="1">
    <source>
        <dbReference type="ARBA" id="ARBA00004651"/>
    </source>
</evidence>
<evidence type="ECO:0000259" key="11">
    <source>
        <dbReference type="Pfam" id="PF02355"/>
    </source>
</evidence>
<dbReference type="GO" id="GO:0065002">
    <property type="term" value="P:intracellular protein transmembrane transport"/>
    <property type="evidence" value="ECO:0007669"/>
    <property type="project" value="UniProtKB-UniRule"/>
</dbReference>
<evidence type="ECO:0000256" key="6">
    <source>
        <dbReference type="ARBA" id="ARBA00022989"/>
    </source>
</evidence>
<evidence type="ECO:0000256" key="5">
    <source>
        <dbReference type="ARBA" id="ARBA00022927"/>
    </source>
</evidence>
<dbReference type="GO" id="GO:0015450">
    <property type="term" value="F:protein-transporting ATPase activity"/>
    <property type="evidence" value="ECO:0007669"/>
    <property type="project" value="InterPro"/>
</dbReference>
<keyword evidence="5 9" id="KW-0653">Protein transport</keyword>
<comment type="subunit">
    <text evidence="9">Forms a complex with SecF. Part of the essential Sec protein translocation apparatus which comprises SecA, SecYEG and auxiliary proteins SecDF. Other proteins may also be involved.</text>
</comment>
<keyword evidence="3 9" id="KW-1003">Cell membrane</keyword>
<feature type="domain" description="Protein export membrane protein SecD/SecF C-terminal" evidence="11">
    <location>
        <begin position="269"/>
        <end position="440"/>
    </location>
</feature>
<feature type="transmembrane region" description="Helical" evidence="9">
    <location>
        <begin position="416"/>
        <end position="443"/>
    </location>
</feature>
<dbReference type="InterPro" id="IPR022813">
    <property type="entry name" value="SecD/SecF_arch_bac"/>
</dbReference>
<evidence type="ECO:0000256" key="2">
    <source>
        <dbReference type="ARBA" id="ARBA00022448"/>
    </source>
</evidence>
<dbReference type="PRINTS" id="PR00702">
    <property type="entry name" value="ACRIFLAVINRP"/>
</dbReference>
<dbReference type="HAMAP" id="MF_01463_B">
    <property type="entry name" value="SecD_B"/>
    <property type="match status" value="1"/>
</dbReference>
<organism evidence="14">
    <name type="scientific">Anaerolinea thermolimosa</name>
    <dbReference type="NCBI Taxonomy" id="229919"/>
    <lineage>
        <taxon>Bacteria</taxon>
        <taxon>Bacillati</taxon>
        <taxon>Chloroflexota</taxon>
        <taxon>Anaerolineae</taxon>
        <taxon>Anaerolineales</taxon>
        <taxon>Anaerolineaceae</taxon>
        <taxon>Anaerolinea</taxon>
    </lineage>
</organism>
<dbReference type="GO" id="GO:0005886">
    <property type="term" value="C:plasma membrane"/>
    <property type="evidence" value="ECO:0007669"/>
    <property type="project" value="UniProtKB-SubCell"/>
</dbReference>
<evidence type="ECO:0000256" key="8">
    <source>
        <dbReference type="ARBA" id="ARBA00023136"/>
    </source>
</evidence>
<gene>
    <name evidence="9 14" type="primary">secD</name>
    <name evidence="14" type="ORF">ENT37_07805</name>
</gene>
<keyword evidence="7 9" id="KW-0811">Translocation</keyword>
<dbReference type="Gene3D" id="3.30.1360.200">
    <property type="match status" value="1"/>
</dbReference>
<evidence type="ECO:0000256" key="4">
    <source>
        <dbReference type="ARBA" id="ARBA00022692"/>
    </source>
</evidence>
<dbReference type="Pfam" id="PF22599">
    <property type="entry name" value="SecDF_P1_head"/>
    <property type="match status" value="1"/>
</dbReference>
<dbReference type="Pfam" id="PF21760">
    <property type="entry name" value="SecD_1st"/>
    <property type="match status" value="1"/>
</dbReference>
<dbReference type="InterPro" id="IPR001036">
    <property type="entry name" value="Acrflvin-R"/>
</dbReference>
<keyword evidence="4 9" id="KW-0812">Transmembrane</keyword>
<proteinExistence type="inferred from homology"/>
<evidence type="ECO:0000259" key="12">
    <source>
        <dbReference type="Pfam" id="PF21760"/>
    </source>
</evidence>
<feature type="domain" description="SecDF P1 head subdomain" evidence="13">
    <location>
        <begin position="171"/>
        <end position="266"/>
    </location>
</feature>
<dbReference type="Gene3D" id="1.20.1640.10">
    <property type="entry name" value="Multidrug efflux transporter AcrB transmembrane domain"/>
    <property type="match status" value="1"/>
</dbReference>
<evidence type="ECO:0000256" key="9">
    <source>
        <dbReference type="HAMAP-Rule" id="MF_01463"/>
    </source>
</evidence>
<keyword evidence="6 9" id="KW-1133">Transmembrane helix</keyword>
<feature type="transmembrane region" description="Helical" evidence="9">
    <location>
        <begin position="289"/>
        <end position="307"/>
    </location>
</feature>
<dbReference type="InterPro" id="IPR054384">
    <property type="entry name" value="SecDF_P1_head"/>
</dbReference>
<dbReference type="NCBIfam" id="TIGR01129">
    <property type="entry name" value="secD"/>
    <property type="match status" value="1"/>
</dbReference>
<dbReference type="PANTHER" id="PTHR30081">
    <property type="entry name" value="PROTEIN-EXPORT MEMBRANE PROTEIN SEC"/>
    <property type="match status" value="1"/>
</dbReference>
<dbReference type="GO" id="GO:0043952">
    <property type="term" value="P:protein transport by the Sec complex"/>
    <property type="evidence" value="ECO:0007669"/>
    <property type="project" value="UniProtKB-UniRule"/>
</dbReference>
<evidence type="ECO:0000256" key="3">
    <source>
        <dbReference type="ARBA" id="ARBA00022475"/>
    </source>
</evidence>
<evidence type="ECO:0000256" key="10">
    <source>
        <dbReference type="SAM" id="MobiDB-lite"/>
    </source>
</evidence>
<feature type="compositionally biased region" description="Low complexity" evidence="10">
    <location>
        <begin position="153"/>
        <end position="162"/>
    </location>
</feature>
<sequence>MRRHYITLALIVLLLALVIWLNLPGPGIAIGSFYRSMQPVLGLDLRGGVQVLLEADLPETTAIDPQAMEDARQILENRTNALGVAENQFQVAGERRIVGEFPGLSDPERIISVIRETGLLEFVDLGDTPIPDGTIIKTDFGQTGQDVAPTPTPQTNATTPGTEDPTNKVWHTIMTGKELKSVGVSTDGKGGFEINFVLTTNGAQIFRDYTTNNVNKYLAIVLDKKIISAPRIESPIPDGQGRITGQFTYDSANALAIQMRYGALPIPFKVVESRVIGPTLGEDSLKKSLQAGYIGFTIVILFMAIYYRLPGFMANLSIGVYALIALALFKLIPVTLTLPGIAGFLLSTGSALDANILIFERFKEEIRSGRTFFQALDLAWKRALPSIRDSNIATLITCIILYWFGSQFGATIVKGFAFTLALGIGISLFCALVVTRTFLYVLVDQMKPQTKHLKWFGVVE</sequence>
<dbReference type="InterPro" id="IPR005791">
    <property type="entry name" value="SecD"/>
</dbReference>
<comment type="similarity">
    <text evidence="9">Belongs to the SecD/SecF family. SecD subfamily.</text>
</comment>
<reference evidence="14" key="1">
    <citation type="journal article" date="2020" name="mSystems">
        <title>Genome- and Community-Level Interaction Insights into Carbon Utilization and Element Cycling Functions of Hydrothermarchaeota in Hydrothermal Sediment.</title>
        <authorList>
            <person name="Zhou Z."/>
            <person name="Liu Y."/>
            <person name="Xu W."/>
            <person name="Pan J."/>
            <person name="Luo Z.H."/>
            <person name="Li M."/>
        </authorList>
    </citation>
    <scope>NUCLEOTIDE SEQUENCE [LARGE SCALE GENOMIC DNA]</scope>
    <source>
        <strain evidence="14">SpSt-573</strain>
    </source>
</reference>
<dbReference type="PANTHER" id="PTHR30081:SF1">
    <property type="entry name" value="PROTEIN TRANSLOCASE SUBUNIT SECD"/>
    <property type="match status" value="1"/>
</dbReference>
<feature type="transmembrane region" description="Helical" evidence="9">
    <location>
        <begin position="314"/>
        <end position="332"/>
    </location>
</feature>
<comment type="caution">
    <text evidence="14">The sequence shown here is derived from an EMBL/GenBank/DDBJ whole genome shotgun (WGS) entry which is preliminary data.</text>
</comment>
<name>A0A7C4KJH1_9CHLR</name>
<evidence type="ECO:0000313" key="14">
    <source>
        <dbReference type="EMBL" id="HGS21759.1"/>
    </source>
</evidence>
<comment type="caution">
    <text evidence="9">Lacks conserved residue(s) required for the propagation of feature annotation.</text>
</comment>
<accession>A0A7C4KJH1</accession>
<dbReference type="Pfam" id="PF02355">
    <property type="entry name" value="SecD_SecF_C"/>
    <property type="match status" value="1"/>
</dbReference>
<dbReference type="Gene3D" id="3.30.70.3400">
    <property type="match status" value="1"/>
</dbReference>
<dbReference type="NCBIfam" id="TIGR00916">
    <property type="entry name" value="2A0604s01"/>
    <property type="match status" value="1"/>
</dbReference>
<keyword evidence="2 9" id="KW-0813">Transport</keyword>